<accession>A0AAQ3XAG8</accession>
<dbReference type="SUPFAM" id="SSF52058">
    <property type="entry name" value="L domain-like"/>
    <property type="match status" value="1"/>
</dbReference>
<sequence>MKHLYHEYLKVGIEIVNKCGGVPLAIKGIAGVLHAGCGQLTLLQQLGLFVIEDSTKHARISELEKLGKLSGELRIENIKYVKDPSDAEKARLKEKDGIRKLSLDWYSVKDVQSSEMQDELSINMEKPLHLLNCLEPPSKIEELRIGGYQGPQLPRWMMKKVDSYRLSDSDMQNPSSPSRFCHLTMLVMENLPNLEHLLGLVGLPEIKTLELRRMPKLLELLTATTGFTNGDAEDEMQYCFPGLSTLVISGCPKLSVNPYFPPSLRSLTLEGSSEHMLSSGCFFHPLHVGHAHGDD</sequence>
<name>A0AAQ3XAG8_PASNO</name>
<dbReference type="Gene3D" id="3.80.10.10">
    <property type="entry name" value="Ribonuclease Inhibitor"/>
    <property type="match status" value="1"/>
</dbReference>
<reference evidence="2 3" key="1">
    <citation type="submission" date="2024-02" db="EMBL/GenBank/DDBJ databases">
        <title>High-quality chromosome-scale genome assembly of Pensacola bahiagrass (Paspalum notatum Flugge var. saurae).</title>
        <authorList>
            <person name="Vega J.M."/>
            <person name="Podio M."/>
            <person name="Orjuela J."/>
            <person name="Siena L.A."/>
            <person name="Pessino S.C."/>
            <person name="Combes M.C."/>
            <person name="Mariac C."/>
            <person name="Albertini E."/>
            <person name="Pupilli F."/>
            <person name="Ortiz J.P.A."/>
            <person name="Leblanc O."/>
        </authorList>
    </citation>
    <scope>NUCLEOTIDE SEQUENCE [LARGE SCALE GENOMIC DNA]</scope>
    <source>
        <strain evidence="2">R1</strain>
        <tissue evidence="2">Leaf</tissue>
    </source>
</reference>
<evidence type="ECO:0000313" key="2">
    <source>
        <dbReference type="EMBL" id="WVZ91075.1"/>
    </source>
</evidence>
<organism evidence="2 3">
    <name type="scientific">Paspalum notatum var. saurae</name>
    <dbReference type="NCBI Taxonomy" id="547442"/>
    <lineage>
        <taxon>Eukaryota</taxon>
        <taxon>Viridiplantae</taxon>
        <taxon>Streptophyta</taxon>
        <taxon>Embryophyta</taxon>
        <taxon>Tracheophyta</taxon>
        <taxon>Spermatophyta</taxon>
        <taxon>Magnoliopsida</taxon>
        <taxon>Liliopsida</taxon>
        <taxon>Poales</taxon>
        <taxon>Poaceae</taxon>
        <taxon>PACMAD clade</taxon>
        <taxon>Panicoideae</taxon>
        <taxon>Andropogonodae</taxon>
        <taxon>Paspaleae</taxon>
        <taxon>Paspalinae</taxon>
        <taxon>Paspalum</taxon>
    </lineage>
</organism>
<keyword evidence="3" id="KW-1185">Reference proteome</keyword>
<evidence type="ECO:0000313" key="3">
    <source>
        <dbReference type="Proteomes" id="UP001341281"/>
    </source>
</evidence>
<protein>
    <recommendedName>
        <fullName evidence="1">R13L1/DRL21-like LRR repeat region domain-containing protein</fullName>
    </recommendedName>
</protein>
<feature type="domain" description="R13L1/DRL21-like LRR repeat region" evidence="1">
    <location>
        <begin position="60"/>
        <end position="214"/>
    </location>
</feature>
<proteinExistence type="predicted"/>
<evidence type="ECO:0000259" key="1">
    <source>
        <dbReference type="Pfam" id="PF25019"/>
    </source>
</evidence>
<dbReference type="Pfam" id="PF25019">
    <property type="entry name" value="LRR_R13L1-DRL21"/>
    <property type="match status" value="1"/>
</dbReference>
<dbReference type="Proteomes" id="UP001341281">
    <property type="component" value="Chromosome 08"/>
</dbReference>
<gene>
    <name evidence="2" type="ORF">U9M48_037294</name>
</gene>
<dbReference type="InterPro" id="IPR032675">
    <property type="entry name" value="LRR_dom_sf"/>
</dbReference>
<dbReference type="InterPro" id="IPR056789">
    <property type="entry name" value="LRR_R13L1-DRL21"/>
</dbReference>
<dbReference type="PANTHER" id="PTHR47186:SF3">
    <property type="entry name" value="OS09G0267800 PROTEIN"/>
    <property type="match status" value="1"/>
</dbReference>
<dbReference type="Gene3D" id="1.10.8.430">
    <property type="entry name" value="Helical domain of apoptotic protease-activating factors"/>
    <property type="match status" value="1"/>
</dbReference>
<dbReference type="PANTHER" id="PTHR47186">
    <property type="entry name" value="LEUCINE-RICH REPEAT-CONTAINING PROTEIN 57"/>
    <property type="match status" value="1"/>
</dbReference>
<dbReference type="InterPro" id="IPR042197">
    <property type="entry name" value="Apaf_helical"/>
</dbReference>
<dbReference type="EMBL" id="CP144752">
    <property type="protein sequence ID" value="WVZ91075.1"/>
    <property type="molecule type" value="Genomic_DNA"/>
</dbReference>
<dbReference type="AlphaFoldDB" id="A0AAQ3XAG8"/>